<protein>
    <submittedName>
        <fullName evidence="2">Putative peptidase C26 family protein</fullName>
    </submittedName>
</protein>
<reference evidence="2 3" key="1">
    <citation type="submission" date="2012-08" db="EMBL/GenBank/DDBJ databases">
        <title>Whole genome shotgun sequence of Kineosphaera limosa NBRC 100340.</title>
        <authorList>
            <person name="Yoshida I."/>
            <person name="Isaki S."/>
            <person name="Hosoyama A."/>
            <person name="Tsuchikane K."/>
            <person name="Katsumata H."/>
            <person name="Ando Y."/>
            <person name="Ohji S."/>
            <person name="Hamada M."/>
            <person name="Tamura T."/>
            <person name="Yamazoe A."/>
            <person name="Yamazaki S."/>
            <person name="Fujita N."/>
        </authorList>
    </citation>
    <scope>NUCLEOTIDE SEQUENCE [LARGE SCALE GENOMIC DNA]</scope>
    <source>
        <strain evidence="2 3">NBRC 100340</strain>
    </source>
</reference>
<dbReference type="GO" id="GO:0033969">
    <property type="term" value="F:gamma-glutamyl-gamma-aminobutyrate hydrolase activity"/>
    <property type="evidence" value="ECO:0007669"/>
    <property type="project" value="TreeGrafter"/>
</dbReference>
<accession>K6WWP8</accession>
<keyword evidence="3" id="KW-1185">Reference proteome</keyword>
<dbReference type="AlphaFoldDB" id="K6WWP8"/>
<sequence length="261" mass="27752">MSLPAAPPAGEAADGSRPLIGLTSYDEPVDRPLWPGQRCVFVPQDYVAAIEAAGGVPVLLAPNVELTEQAARHLLSRLDGLLVTGGADLDPATYGQAAHAATGPPHPGRDHADLMLVRAARWMRLPLLGVCRGLQVMAVEAGGALEQHLPDRVGHERHCPTPGAFGREQVDLVPGTRLADLLGPRLDVECHHHQAVTEHPGYDLAARAADGTIEAVEDPRARFAVGVQWHPEAGTDPRLFRALVVAAAERAQRRDWAPPAA</sequence>
<dbReference type="eggNOG" id="COG2071">
    <property type="taxonomic scope" value="Bacteria"/>
</dbReference>
<dbReference type="GO" id="GO:0006598">
    <property type="term" value="P:polyamine catabolic process"/>
    <property type="evidence" value="ECO:0007669"/>
    <property type="project" value="TreeGrafter"/>
</dbReference>
<dbReference type="Proteomes" id="UP000008366">
    <property type="component" value="Unassembled WGS sequence"/>
</dbReference>
<feature type="non-terminal residue" evidence="2">
    <location>
        <position position="261"/>
    </location>
</feature>
<proteinExistence type="predicted"/>
<evidence type="ECO:0000313" key="2">
    <source>
        <dbReference type="EMBL" id="GAB98251.1"/>
    </source>
</evidence>
<dbReference type="GO" id="GO:0005829">
    <property type="term" value="C:cytosol"/>
    <property type="evidence" value="ECO:0007669"/>
    <property type="project" value="TreeGrafter"/>
</dbReference>
<dbReference type="InterPro" id="IPR044668">
    <property type="entry name" value="PuuD-like"/>
</dbReference>
<name>K6WWP8_9MICO</name>
<evidence type="ECO:0000313" key="3">
    <source>
        <dbReference type="Proteomes" id="UP000008366"/>
    </source>
</evidence>
<dbReference type="InterPro" id="IPR029062">
    <property type="entry name" value="Class_I_gatase-like"/>
</dbReference>
<dbReference type="InterPro" id="IPR011697">
    <property type="entry name" value="Peptidase_C26"/>
</dbReference>
<dbReference type="RefSeq" id="WP_006594783.1">
    <property type="nucleotide sequence ID" value="NZ_BAHD01000117.1"/>
</dbReference>
<dbReference type="EMBL" id="BAHD01000117">
    <property type="protein sequence ID" value="GAB98251.1"/>
    <property type="molecule type" value="Genomic_DNA"/>
</dbReference>
<dbReference type="SUPFAM" id="SSF52317">
    <property type="entry name" value="Class I glutamine amidotransferase-like"/>
    <property type="match status" value="1"/>
</dbReference>
<evidence type="ECO:0000256" key="1">
    <source>
        <dbReference type="SAM" id="MobiDB-lite"/>
    </source>
</evidence>
<comment type="caution">
    <text evidence="2">The sequence shown here is derived from an EMBL/GenBank/DDBJ whole genome shotgun (WGS) entry which is preliminary data.</text>
</comment>
<gene>
    <name evidence="2" type="ORF">KILIM_117_00080</name>
</gene>
<dbReference type="Gene3D" id="3.40.50.880">
    <property type="match status" value="1"/>
</dbReference>
<dbReference type="PANTHER" id="PTHR43235">
    <property type="entry name" value="GLUTAMINE AMIDOTRANSFERASE PB2B2.05-RELATED"/>
    <property type="match status" value="1"/>
</dbReference>
<dbReference type="CDD" id="cd01745">
    <property type="entry name" value="GATase1_2"/>
    <property type="match status" value="1"/>
</dbReference>
<feature type="region of interest" description="Disordered" evidence="1">
    <location>
        <begin position="1"/>
        <end position="21"/>
    </location>
</feature>
<dbReference type="PROSITE" id="PS51273">
    <property type="entry name" value="GATASE_TYPE_1"/>
    <property type="match status" value="1"/>
</dbReference>
<dbReference type="Pfam" id="PF07722">
    <property type="entry name" value="Peptidase_C26"/>
    <property type="match status" value="1"/>
</dbReference>
<dbReference type="PANTHER" id="PTHR43235:SF1">
    <property type="entry name" value="GLUTAMINE AMIDOTRANSFERASE PB2B2.05-RELATED"/>
    <property type="match status" value="1"/>
</dbReference>
<organism evidence="2 3">
    <name type="scientific">Kineosphaera limosa NBRC 100340</name>
    <dbReference type="NCBI Taxonomy" id="1184609"/>
    <lineage>
        <taxon>Bacteria</taxon>
        <taxon>Bacillati</taxon>
        <taxon>Actinomycetota</taxon>
        <taxon>Actinomycetes</taxon>
        <taxon>Micrococcales</taxon>
        <taxon>Dermatophilaceae</taxon>
        <taxon>Kineosphaera</taxon>
    </lineage>
</organism>
<dbReference type="STRING" id="1184609.KILIM_117_00080"/>